<proteinExistence type="predicted"/>
<feature type="transmembrane region" description="Helical" evidence="1">
    <location>
        <begin position="83"/>
        <end position="102"/>
    </location>
</feature>
<evidence type="ECO:0000313" key="2">
    <source>
        <dbReference type="EMBL" id="QDU34226.1"/>
    </source>
</evidence>
<keyword evidence="1" id="KW-0812">Transmembrane</keyword>
<keyword evidence="3" id="KW-1185">Reference proteome</keyword>
<organism evidence="2 3">
    <name type="scientific">Poriferisphaera corsica</name>
    <dbReference type="NCBI Taxonomy" id="2528020"/>
    <lineage>
        <taxon>Bacteria</taxon>
        <taxon>Pseudomonadati</taxon>
        <taxon>Planctomycetota</taxon>
        <taxon>Phycisphaerae</taxon>
        <taxon>Phycisphaerales</taxon>
        <taxon>Phycisphaeraceae</taxon>
        <taxon>Poriferisphaera</taxon>
    </lineage>
</organism>
<feature type="transmembrane region" description="Helical" evidence="1">
    <location>
        <begin position="188"/>
        <end position="212"/>
    </location>
</feature>
<keyword evidence="1" id="KW-1133">Transmembrane helix</keyword>
<protein>
    <submittedName>
        <fullName evidence="2">Succinate dehydrogenase cytochrome b558 subunit</fullName>
    </submittedName>
</protein>
<dbReference type="KEGG" id="pcor:KS4_22910"/>
<evidence type="ECO:0000313" key="3">
    <source>
        <dbReference type="Proteomes" id="UP000317369"/>
    </source>
</evidence>
<gene>
    <name evidence="2" type="primary">sdhC</name>
    <name evidence="2" type="ORF">KS4_22910</name>
</gene>
<dbReference type="Proteomes" id="UP000317369">
    <property type="component" value="Chromosome"/>
</dbReference>
<dbReference type="InterPro" id="IPR034804">
    <property type="entry name" value="SQR/QFR_C/D"/>
</dbReference>
<sequence length="299" mass="34013">MSDSTVALAEPKSMFGKYHFLLRRLHSLSGIIPIGLFVCVHLFTNAQMILNTLFGPNPATGESYFQHEVNFIHSMPALEIIEYTLWASIAFHAVLGFVYIFNSKWNTTHYKYEANYRYTLQRLTGIIAIIFIFFHIATLRWRWDIGGFWYTPFWAHGGYTVDNWEKIGMGELGHVPMSLPYTAYALQFHWLIIVFYIVGAGAAIFHWANGLWTAAITWGLTITPTSQKRWGGVCWALGIFLTLAMAAALIGAMTFNFKAMTPDQKAVFSRTVPQKQVERFLGTGVPKEKLEIEINEIGH</sequence>
<dbReference type="EMBL" id="CP036425">
    <property type="protein sequence ID" value="QDU34226.1"/>
    <property type="molecule type" value="Genomic_DNA"/>
</dbReference>
<dbReference type="Gene3D" id="1.20.1300.10">
    <property type="entry name" value="Fumarate reductase/succinate dehydrogenase, transmembrane subunit"/>
    <property type="match status" value="1"/>
</dbReference>
<name>A0A517YVJ1_9BACT</name>
<evidence type="ECO:0000256" key="1">
    <source>
        <dbReference type="SAM" id="Phobius"/>
    </source>
</evidence>
<feature type="transmembrane region" description="Helical" evidence="1">
    <location>
        <begin position="123"/>
        <end position="143"/>
    </location>
</feature>
<dbReference type="OrthoDB" id="9789209at2"/>
<dbReference type="AlphaFoldDB" id="A0A517YVJ1"/>
<feature type="transmembrane region" description="Helical" evidence="1">
    <location>
        <begin position="233"/>
        <end position="255"/>
    </location>
</feature>
<keyword evidence="1" id="KW-0472">Membrane</keyword>
<feature type="transmembrane region" description="Helical" evidence="1">
    <location>
        <begin position="21"/>
        <end position="43"/>
    </location>
</feature>
<dbReference type="GO" id="GO:0016020">
    <property type="term" value="C:membrane"/>
    <property type="evidence" value="ECO:0007669"/>
    <property type="project" value="InterPro"/>
</dbReference>
<reference evidence="2 3" key="1">
    <citation type="submission" date="2019-02" db="EMBL/GenBank/DDBJ databases">
        <title>Deep-cultivation of Planctomycetes and their phenomic and genomic characterization uncovers novel biology.</title>
        <authorList>
            <person name="Wiegand S."/>
            <person name="Jogler M."/>
            <person name="Boedeker C."/>
            <person name="Pinto D."/>
            <person name="Vollmers J."/>
            <person name="Rivas-Marin E."/>
            <person name="Kohn T."/>
            <person name="Peeters S.H."/>
            <person name="Heuer A."/>
            <person name="Rast P."/>
            <person name="Oberbeckmann S."/>
            <person name="Bunk B."/>
            <person name="Jeske O."/>
            <person name="Meyerdierks A."/>
            <person name="Storesund J.E."/>
            <person name="Kallscheuer N."/>
            <person name="Luecker S."/>
            <person name="Lage O.M."/>
            <person name="Pohl T."/>
            <person name="Merkel B.J."/>
            <person name="Hornburger P."/>
            <person name="Mueller R.-W."/>
            <person name="Bruemmer F."/>
            <person name="Labrenz M."/>
            <person name="Spormann A.M."/>
            <person name="Op den Camp H."/>
            <person name="Overmann J."/>
            <person name="Amann R."/>
            <person name="Jetten M.S.M."/>
            <person name="Mascher T."/>
            <person name="Medema M.H."/>
            <person name="Devos D.P."/>
            <person name="Kaster A.-K."/>
            <person name="Ovreas L."/>
            <person name="Rohde M."/>
            <person name="Galperin M.Y."/>
            <person name="Jogler C."/>
        </authorList>
    </citation>
    <scope>NUCLEOTIDE SEQUENCE [LARGE SCALE GENOMIC DNA]</scope>
    <source>
        <strain evidence="2 3">KS4</strain>
    </source>
</reference>
<accession>A0A517YVJ1</accession>
<dbReference type="SUPFAM" id="SSF81343">
    <property type="entry name" value="Fumarate reductase respiratory complex transmembrane subunits"/>
    <property type="match status" value="1"/>
</dbReference>
<dbReference type="RefSeq" id="WP_145077900.1">
    <property type="nucleotide sequence ID" value="NZ_CP036425.1"/>
</dbReference>